<protein>
    <recommendedName>
        <fullName evidence="2">Cpl-7 lysozyme C-terminal domain-containing protein</fullName>
    </recommendedName>
</protein>
<evidence type="ECO:0000259" key="2">
    <source>
        <dbReference type="SMART" id="SM01095"/>
    </source>
</evidence>
<accession>A0ABQ9X3V4</accession>
<keyword evidence="1" id="KW-0175">Coiled coil</keyword>
<evidence type="ECO:0000313" key="3">
    <source>
        <dbReference type="EMBL" id="KAK2945627.1"/>
    </source>
</evidence>
<sequence>MNDSLPLQLSDSCSYDISSMEIDLSEGSTEKENDTLIDIHRDQSLPHDFRGQICSSVQDKTIRSAIGKTSVADESTELKEIVSDPFIQIEQLKREKSLLNEENQRLHDEVQRLHETIAEKDFYIQSLQNKLSTEQQRRMLDSDQRIVLRVVEGLYGNGQARKDKLESEGYDSAHIQQLVNEYMADVDRRLADRNSARVRAQMRNVERRKTNQEIANEVWVGIWENGAERKRLLTEKGYDYTEIQKLVTNMFI</sequence>
<dbReference type="EMBL" id="JARBJD010000252">
    <property type="protein sequence ID" value="KAK2945627.1"/>
    <property type="molecule type" value="Genomic_DNA"/>
</dbReference>
<evidence type="ECO:0000256" key="1">
    <source>
        <dbReference type="SAM" id="Coils"/>
    </source>
</evidence>
<dbReference type="SMART" id="SM01095">
    <property type="entry name" value="Cpl-7"/>
    <property type="match status" value="2"/>
</dbReference>
<reference evidence="3 4" key="1">
    <citation type="journal article" date="2022" name="bioRxiv">
        <title>Genomics of Preaxostyla Flagellates Illuminates Evolutionary Transitions and the Path Towards Mitochondrial Loss.</title>
        <authorList>
            <person name="Novak L.V.F."/>
            <person name="Treitli S.C."/>
            <person name="Pyrih J."/>
            <person name="Halakuc P."/>
            <person name="Pipaliya S.V."/>
            <person name="Vacek V."/>
            <person name="Brzon O."/>
            <person name="Soukal P."/>
            <person name="Eme L."/>
            <person name="Dacks J.B."/>
            <person name="Karnkowska A."/>
            <person name="Elias M."/>
            <person name="Hampl V."/>
        </authorList>
    </citation>
    <scope>NUCLEOTIDE SEQUENCE [LARGE SCALE GENOMIC DNA]</scope>
    <source>
        <strain evidence="3">NAU3</strain>
        <tissue evidence="3">Gut</tissue>
    </source>
</reference>
<keyword evidence="4" id="KW-1185">Reference proteome</keyword>
<evidence type="ECO:0000313" key="4">
    <source>
        <dbReference type="Proteomes" id="UP001281761"/>
    </source>
</evidence>
<dbReference type="Proteomes" id="UP001281761">
    <property type="component" value="Unassembled WGS sequence"/>
</dbReference>
<feature type="domain" description="Cpl-7 lysozyme C-terminal" evidence="2">
    <location>
        <begin position="142"/>
        <end position="184"/>
    </location>
</feature>
<feature type="coiled-coil region" evidence="1">
    <location>
        <begin position="89"/>
        <end position="116"/>
    </location>
</feature>
<dbReference type="Pfam" id="PF08230">
    <property type="entry name" value="CW_7"/>
    <property type="match status" value="2"/>
</dbReference>
<organism evidence="3 4">
    <name type="scientific">Blattamonas nauphoetae</name>
    <dbReference type="NCBI Taxonomy" id="2049346"/>
    <lineage>
        <taxon>Eukaryota</taxon>
        <taxon>Metamonada</taxon>
        <taxon>Preaxostyla</taxon>
        <taxon>Oxymonadida</taxon>
        <taxon>Blattamonas</taxon>
    </lineage>
</organism>
<proteinExistence type="predicted"/>
<dbReference type="InterPro" id="IPR013168">
    <property type="entry name" value="Cpl_7_lyso_C"/>
</dbReference>
<name>A0ABQ9X3V4_9EUKA</name>
<gene>
    <name evidence="3" type="ORF">BLNAU_19424</name>
</gene>
<feature type="domain" description="Cpl-7 lysozyme C-terminal" evidence="2">
    <location>
        <begin position="211"/>
        <end position="252"/>
    </location>
</feature>
<comment type="caution">
    <text evidence="3">The sequence shown here is derived from an EMBL/GenBank/DDBJ whole genome shotgun (WGS) entry which is preliminary data.</text>
</comment>